<comment type="subcellular location">
    <subcellularLocation>
        <location evidence="1">Nucleus membrane</location>
    </subcellularLocation>
</comment>
<keyword evidence="8" id="KW-1185">Reference proteome</keyword>
<reference evidence="7 8" key="1">
    <citation type="submission" date="2021-06" db="EMBL/GenBank/DDBJ databases">
        <authorList>
            <person name="Palmer J.M."/>
        </authorList>
    </citation>
    <scope>NUCLEOTIDE SEQUENCE [LARGE SCALE GENOMIC DNA]</scope>
    <source>
        <strain evidence="8">if_2019</strain>
        <tissue evidence="7">Muscle</tissue>
    </source>
</reference>
<evidence type="ECO:0000256" key="6">
    <source>
        <dbReference type="SAM" id="Coils"/>
    </source>
</evidence>
<evidence type="ECO:0000256" key="4">
    <source>
        <dbReference type="ARBA" id="ARBA00023136"/>
    </source>
</evidence>
<gene>
    <name evidence="7" type="primary">SYNE1_6</name>
    <name evidence="7" type="ORF">ILYODFUR_032845</name>
</gene>
<evidence type="ECO:0000256" key="3">
    <source>
        <dbReference type="ARBA" id="ARBA00022737"/>
    </source>
</evidence>
<keyword evidence="6" id="KW-0175">Coiled coil</keyword>
<dbReference type="PANTHER" id="PTHR14514:SF3">
    <property type="entry name" value="NESPRIN-1"/>
    <property type="match status" value="1"/>
</dbReference>
<dbReference type="CDD" id="cd00176">
    <property type="entry name" value="SPEC"/>
    <property type="match status" value="2"/>
</dbReference>
<evidence type="ECO:0000256" key="2">
    <source>
        <dbReference type="ARBA" id="ARBA00022553"/>
    </source>
</evidence>
<protein>
    <submittedName>
        <fullName evidence="7">Nesprin-1</fullName>
    </submittedName>
</protein>
<dbReference type="InterPro" id="IPR018159">
    <property type="entry name" value="Spectrin/alpha-actinin"/>
</dbReference>
<keyword evidence="5" id="KW-0539">Nucleus</keyword>
<dbReference type="Proteomes" id="UP001482620">
    <property type="component" value="Unassembled WGS sequence"/>
</dbReference>
<dbReference type="PANTHER" id="PTHR14514">
    <property type="entry name" value="PKA ANCHORING PROTEIN"/>
    <property type="match status" value="1"/>
</dbReference>
<feature type="coiled-coil region" evidence="6">
    <location>
        <begin position="354"/>
        <end position="384"/>
    </location>
</feature>
<dbReference type="SMART" id="SM00150">
    <property type="entry name" value="SPEC"/>
    <property type="match status" value="3"/>
</dbReference>
<sequence length="492" mass="56858">MTEIKCWGYSISENCLPSSHHKAPPFLPIRAVFREFSKEVEGKSSLKSSVVSEGNQLLRLKKVDTVALRSDLARIDSQWAELLTRIPVVQEKLHQIQMEKLASRHAISELCNWISLMESVIEEDEENLKSAVGSNVIQDYLQKYKGFRVDLSCKQLTVDFVNQSVLQIGGQDVESKRSDKTDFAERLGAMNRRWQILQGCINEKIQFLENLLKMWLEYESSVQILKSWMTFQEERLKRKHRIEDLTSVQNALKDCQEMEELLKEKEKELERVEEQGCALVQNKTDEACAIVMETLQSVNHTWANLDHLIGQLKISLTSVLDQWTLYKRASEEINGYLMEGRYSVSRFRLLTGSLEAVQLQVQSLQDLQEELEKQESSLRKFGAVTHQLLRECHPSVSDSLNNALKDLNARWTGLLEEIAERLKSSKALLQLWQRYKELHEQSCSSIQLQEEKADQLLKSTCRKDIADEEVSNWIRECSVSWPTVMGFTSDKR</sequence>
<dbReference type="EMBL" id="JAHRIQ010098128">
    <property type="protein sequence ID" value="MEQ2253508.1"/>
    <property type="molecule type" value="Genomic_DNA"/>
</dbReference>
<feature type="coiled-coil region" evidence="6">
    <location>
        <begin position="248"/>
        <end position="278"/>
    </location>
</feature>
<dbReference type="Pfam" id="PF00435">
    <property type="entry name" value="Spectrin"/>
    <property type="match status" value="2"/>
</dbReference>
<evidence type="ECO:0000256" key="1">
    <source>
        <dbReference type="ARBA" id="ARBA00004126"/>
    </source>
</evidence>
<accession>A0ABV0V9Z8</accession>
<organism evidence="7 8">
    <name type="scientific">Ilyodon furcidens</name>
    <name type="common">goldbreast splitfin</name>
    <dbReference type="NCBI Taxonomy" id="33524"/>
    <lineage>
        <taxon>Eukaryota</taxon>
        <taxon>Metazoa</taxon>
        <taxon>Chordata</taxon>
        <taxon>Craniata</taxon>
        <taxon>Vertebrata</taxon>
        <taxon>Euteleostomi</taxon>
        <taxon>Actinopterygii</taxon>
        <taxon>Neopterygii</taxon>
        <taxon>Teleostei</taxon>
        <taxon>Neoteleostei</taxon>
        <taxon>Acanthomorphata</taxon>
        <taxon>Ovalentaria</taxon>
        <taxon>Atherinomorphae</taxon>
        <taxon>Cyprinodontiformes</taxon>
        <taxon>Goodeidae</taxon>
        <taxon>Ilyodon</taxon>
    </lineage>
</organism>
<dbReference type="SUPFAM" id="SSF46966">
    <property type="entry name" value="Spectrin repeat"/>
    <property type="match status" value="3"/>
</dbReference>
<keyword evidence="4" id="KW-0472">Membrane</keyword>
<dbReference type="Gene3D" id="1.20.58.60">
    <property type="match status" value="2"/>
</dbReference>
<evidence type="ECO:0000256" key="5">
    <source>
        <dbReference type="ARBA" id="ARBA00023242"/>
    </source>
</evidence>
<evidence type="ECO:0000313" key="8">
    <source>
        <dbReference type="Proteomes" id="UP001482620"/>
    </source>
</evidence>
<comment type="caution">
    <text evidence="7">The sequence shown here is derived from an EMBL/GenBank/DDBJ whole genome shotgun (WGS) entry which is preliminary data.</text>
</comment>
<evidence type="ECO:0000313" key="7">
    <source>
        <dbReference type="EMBL" id="MEQ2253508.1"/>
    </source>
</evidence>
<dbReference type="InterPro" id="IPR002017">
    <property type="entry name" value="Spectrin_repeat"/>
</dbReference>
<proteinExistence type="predicted"/>
<keyword evidence="2" id="KW-0597">Phosphoprotein</keyword>
<name>A0ABV0V9Z8_9TELE</name>
<keyword evidence="3" id="KW-0677">Repeat</keyword>